<feature type="domain" description="DUF58" evidence="3">
    <location>
        <begin position="249"/>
        <end position="361"/>
    </location>
</feature>
<dbReference type="PANTHER" id="PTHR34351:SF1">
    <property type="entry name" value="SLR1927 PROTEIN"/>
    <property type="match status" value="1"/>
</dbReference>
<evidence type="ECO:0000313" key="4">
    <source>
        <dbReference type="EMBL" id="PQO27282.1"/>
    </source>
</evidence>
<dbReference type="InterPro" id="IPR002881">
    <property type="entry name" value="DUF58"/>
</dbReference>
<accession>A0A2S8F539</accession>
<reference evidence="4 5" key="1">
    <citation type="submission" date="2018-02" db="EMBL/GenBank/DDBJ databases">
        <title>Comparative genomes isolates from brazilian mangrove.</title>
        <authorList>
            <person name="Araujo J.E."/>
            <person name="Taketani R.G."/>
            <person name="Silva M.C.P."/>
            <person name="Loureco M.V."/>
            <person name="Andreote F.D."/>
        </authorList>
    </citation>
    <scope>NUCLEOTIDE SEQUENCE [LARGE SCALE GENOMIC DNA]</scope>
    <source>
        <strain evidence="4 5">HEX-2 MGV</strain>
    </source>
</reference>
<name>A0A2S8F539_9BACT</name>
<dbReference type="Pfam" id="PF01882">
    <property type="entry name" value="DUF58"/>
    <property type="match status" value="1"/>
</dbReference>
<feature type="compositionally biased region" description="Polar residues" evidence="1">
    <location>
        <begin position="228"/>
        <end position="239"/>
    </location>
</feature>
<keyword evidence="2" id="KW-0812">Transmembrane</keyword>
<gene>
    <name evidence="4" type="ORF">C5Y96_17205</name>
</gene>
<evidence type="ECO:0000259" key="3">
    <source>
        <dbReference type="Pfam" id="PF01882"/>
    </source>
</evidence>
<feature type="transmembrane region" description="Helical" evidence="2">
    <location>
        <begin position="82"/>
        <end position="101"/>
    </location>
</feature>
<sequence>MIFVDIEDSRVCAGPQALYANSLGISKMSTTQTSDSRWAWLTSDYTPWANKYVYWLKTPIGILLVLAAVALAMGIFVTPQGYVLLLTILAVVGLGVVWPWVGLRGISCELKFRTRRCREGEKAEVIVEIVNRWPIPVWGLAIENGFFVEDSASDAAVALARIPGWSRCEFVWRFQPLQRGVYPQAPPRIVTEFPFGLWKAKRPVKVQQELTVWPKTYRLSNFPLPQGNHRNVTSPSDQRTGQEGERTGVRPFRQGDSLRTIHWSLTARHGRFIVLERQGSAQTRARIYVDLDRNSHQGFGPDSTFEWAIRIAASIATELVQQHNVVVLDFGTHEELMTGAQASMHRTMDRLARLKPTKEPATMRRTGNGCDWSVSVATDLSPSEKLTMRTIVLRSGGFRAAPEASQKQAVLAHVKPWICVEGHDGAARQLLSQWAVKGREAWCGS</sequence>
<dbReference type="PANTHER" id="PTHR34351">
    <property type="entry name" value="SLR1927 PROTEIN-RELATED"/>
    <property type="match status" value="1"/>
</dbReference>
<evidence type="ECO:0000256" key="1">
    <source>
        <dbReference type="SAM" id="MobiDB-lite"/>
    </source>
</evidence>
<dbReference type="AlphaFoldDB" id="A0A2S8F539"/>
<feature type="region of interest" description="Disordered" evidence="1">
    <location>
        <begin position="224"/>
        <end position="250"/>
    </location>
</feature>
<evidence type="ECO:0000313" key="5">
    <source>
        <dbReference type="Proteomes" id="UP000240009"/>
    </source>
</evidence>
<dbReference type="Proteomes" id="UP000240009">
    <property type="component" value="Unassembled WGS sequence"/>
</dbReference>
<protein>
    <recommendedName>
        <fullName evidence="3">DUF58 domain-containing protein</fullName>
    </recommendedName>
</protein>
<evidence type="ECO:0000256" key="2">
    <source>
        <dbReference type="SAM" id="Phobius"/>
    </source>
</evidence>
<organism evidence="4 5">
    <name type="scientific">Blastopirellula marina</name>
    <dbReference type="NCBI Taxonomy" id="124"/>
    <lineage>
        <taxon>Bacteria</taxon>
        <taxon>Pseudomonadati</taxon>
        <taxon>Planctomycetota</taxon>
        <taxon>Planctomycetia</taxon>
        <taxon>Pirellulales</taxon>
        <taxon>Pirellulaceae</taxon>
        <taxon>Blastopirellula</taxon>
    </lineage>
</organism>
<feature type="transmembrane region" description="Helical" evidence="2">
    <location>
        <begin position="52"/>
        <end position="75"/>
    </location>
</feature>
<dbReference type="EMBL" id="PUIA01000057">
    <property type="protein sequence ID" value="PQO27282.1"/>
    <property type="molecule type" value="Genomic_DNA"/>
</dbReference>
<comment type="caution">
    <text evidence="4">The sequence shown here is derived from an EMBL/GenBank/DDBJ whole genome shotgun (WGS) entry which is preliminary data.</text>
</comment>
<proteinExistence type="predicted"/>
<keyword evidence="2" id="KW-1133">Transmembrane helix</keyword>
<keyword evidence="2" id="KW-0472">Membrane</keyword>